<feature type="signal peptide" evidence="1">
    <location>
        <begin position="1"/>
        <end position="22"/>
    </location>
</feature>
<sequence length="528" mass="57967">MRTNWKLTGLILLSTLGLYSCAGPATSPSPVVWAADSAAVRVVPGPQYARGTTWRAFFGQHYRTWWNTPVTVPVLRLATAVPGGLLPVQAGGSYQSHTLRLQGPDGRQYVLRSVDKDMSAALRPGWKKNLLRALLKDQTSATQPYGAYPAAYLAEAVGVLHANPRLVYLGADPDLGKFRAAYSNALYLLEERPDGDQCGVASFGQSPNVVNSAHMLAALRRNPGNHVPARAYLRARLLDLLLGDWSRREDQWRWASFPQAGRVAYRPVPRDRDQAFFLFDDGLITRLVSWFAPKYQTFRGPIRLENVDGLTRTARALDRTLLTSLSAADFREVADSVRKALGDAVLARAFEMGPPETRAAIAARFVPILRARREQLPAVAQQYFELLNQEAWLIGTDQPETFIVSDTKGGNLRVCVLARRAGRPDSLLLDRTFAAPGTKSLELYGLGGDDRFELRGALPGSIGVRLYPGLGRDEVRTQPGAIAGDVTWFARPDGLGSSPPAGVQAEADPHPELTSNAHAWLQRYNLHD</sequence>
<keyword evidence="3" id="KW-1185">Reference proteome</keyword>
<keyword evidence="1" id="KW-0732">Signal</keyword>
<gene>
    <name evidence="2" type="ORF">GCM10022409_03930</name>
</gene>
<protein>
    <submittedName>
        <fullName evidence="2">Uncharacterized protein</fullName>
    </submittedName>
</protein>
<organism evidence="2 3">
    <name type="scientific">Hymenobacter glaciei</name>
    <dbReference type="NCBI Taxonomy" id="877209"/>
    <lineage>
        <taxon>Bacteria</taxon>
        <taxon>Pseudomonadati</taxon>
        <taxon>Bacteroidota</taxon>
        <taxon>Cytophagia</taxon>
        <taxon>Cytophagales</taxon>
        <taxon>Hymenobacteraceae</taxon>
        <taxon>Hymenobacter</taxon>
    </lineage>
</organism>
<comment type="caution">
    <text evidence="2">The sequence shown here is derived from an EMBL/GenBank/DDBJ whole genome shotgun (WGS) entry which is preliminary data.</text>
</comment>
<evidence type="ECO:0000313" key="2">
    <source>
        <dbReference type="EMBL" id="GAA4023311.1"/>
    </source>
</evidence>
<feature type="chain" id="PRO_5046688931" evidence="1">
    <location>
        <begin position="23"/>
        <end position="528"/>
    </location>
</feature>
<proteinExistence type="predicted"/>
<dbReference type="PROSITE" id="PS51257">
    <property type="entry name" value="PROKAR_LIPOPROTEIN"/>
    <property type="match status" value="1"/>
</dbReference>
<evidence type="ECO:0000256" key="1">
    <source>
        <dbReference type="SAM" id="SignalP"/>
    </source>
</evidence>
<reference evidence="3" key="1">
    <citation type="journal article" date="2019" name="Int. J. Syst. Evol. Microbiol.">
        <title>The Global Catalogue of Microorganisms (GCM) 10K type strain sequencing project: providing services to taxonomists for standard genome sequencing and annotation.</title>
        <authorList>
            <consortium name="The Broad Institute Genomics Platform"/>
            <consortium name="The Broad Institute Genome Sequencing Center for Infectious Disease"/>
            <person name="Wu L."/>
            <person name="Ma J."/>
        </authorList>
    </citation>
    <scope>NUCLEOTIDE SEQUENCE [LARGE SCALE GENOMIC DNA]</scope>
    <source>
        <strain evidence="3">JCM 17225</strain>
    </source>
</reference>
<evidence type="ECO:0000313" key="3">
    <source>
        <dbReference type="Proteomes" id="UP001501469"/>
    </source>
</evidence>
<dbReference type="EMBL" id="BAABDK010000001">
    <property type="protein sequence ID" value="GAA4023311.1"/>
    <property type="molecule type" value="Genomic_DNA"/>
</dbReference>
<accession>A0ABP7TAQ7</accession>
<dbReference type="RefSeq" id="WP_345049649.1">
    <property type="nucleotide sequence ID" value="NZ_BAABDK010000001.1"/>
</dbReference>
<name>A0ABP7TAQ7_9BACT</name>
<dbReference type="Proteomes" id="UP001501469">
    <property type="component" value="Unassembled WGS sequence"/>
</dbReference>